<dbReference type="Proteomes" id="UP000187406">
    <property type="component" value="Unassembled WGS sequence"/>
</dbReference>
<dbReference type="InterPro" id="IPR005061">
    <property type="entry name" value="Ist1"/>
</dbReference>
<reference evidence="4" key="1">
    <citation type="submission" date="2016-04" db="EMBL/GenBank/DDBJ databases">
        <title>Cephalotus genome sequencing.</title>
        <authorList>
            <person name="Fukushima K."/>
            <person name="Hasebe M."/>
            <person name="Fang X."/>
        </authorList>
    </citation>
    <scope>NUCLEOTIDE SEQUENCE [LARGE SCALE GENOMIC DNA]</scope>
    <source>
        <strain evidence="4">cv. St1</strain>
    </source>
</reference>
<accession>A0A1Q3C617</accession>
<dbReference type="InterPro" id="IPR042277">
    <property type="entry name" value="IST1-like"/>
</dbReference>
<feature type="non-terminal residue" evidence="3">
    <location>
        <position position="411"/>
    </location>
</feature>
<comment type="similarity">
    <text evidence="1">Belongs to the IST1 family.</text>
</comment>
<dbReference type="EMBL" id="BDDD01001400">
    <property type="protein sequence ID" value="GAV75659.1"/>
    <property type="molecule type" value="Genomic_DNA"/>
</dbReference>
<feature type="compositionally biased region" description="Basic residues" evidence="2">
    <location>
        <begin position="399"/>
        <end position="411"/>
    </location>
</feature>
<name>A0A1Q3C617_CEPFO</name>
<dbReference type="Pfam" id="PF03398">
    <property type="entry name" value="Ist1"/>
    <property type="match status" value="1"/>
</dbReference>
<dbReference type="PANTHER" id="PTHR12161:SF65">
    <property type="entry name" value="IST1-LIKE PROTEIN"/>
    <property type="match status" value="1"/>
</dbReference>
<evidence type="ECO:0000256" key="2">
    <source>
        <dbReference type="SAM" id="MobiDB-lite"/>
    </source>
</evidence>
<dbReference type="GO" id="GO:0015031">
    <property type="term" value="P:protein transport"/>
    <property type="evidence" value="ECO:0007669"/>
    <property type="project" value="InterPro"/>
</dbReference>
<evidence type="ECO:0000313" key="4">
    <source>
        <dbReference type="Proteomes" id="UP000187406"/>
    </source>
</evidence>
<dbReference type="STRING" id="3775.A0A1Q3C617"/>
<feature type="compositionally biased region" description="Polar residues" evidence="2">
    <location>
        <begin position="389"/>
        <end position="398"/>
    </location>
</feature>
<dbReference type="AlphaFoldDB" id="A0A1Q3C617"/>
<dbReference type="Gene3D" id="1.20.1260.60">
    <property type="entry name" value="Vacuolar protein sorting-associated protein Ist1"/>
    <property type="match status" value="1"/>
</dbReference>
<comment type="caution">
    <text evidence="3">The sequence shown here is derived from an EMBL/GenBank/DDBJ whole genome shotgun (WGS) entry which is preliminary data.</text>
</comment>
<organism evidence="3 4">
    <name type="scientific">Cephalotus follicularis</name>
    <name type="common">Albany pitcher plant</name>
    <dbReference type="NCBI Taxonomy" id="3775"/>
    <lineage>
        <taxon>Eukaryota</taxon>
        <taxon>Viridiplantae</taxon>
        <taxon>Streptophyta</taxon>
        <taxon>Embryophyta</taxon>
        <taxon>Tracheophyta</taxon>
        <taxon>Spermatophyta</taxon>
        <taxon>Magnoliopsida</taxon>
        <taxon>eudicotyledons</taxon>
        <taxon>Gunneridae</taxon>
        <taxon>Pentapetalae</taxon>
        <taxon>rosids</taxon>
        <taxon>fabids</taxon>
        <taxon>Oxalidales</taxon>
        <taxon>Cephalotaceae</taxon>
        <taxon>Cephalotus</taxon>
    </lineage>
</organism>
<dbReference type="FunFam" id="1.20.1260.60:FF:000002">
    <property type="entry name" value="Vacuolar protein sorting-associated protein IST1"/>
    <property type="match status" value="1"/>
</dbReference>
<gene>
    <name evidence="3" type="ORF">CFOL_v3_19137</name>
</gene>
<feature type="compositionally biased region" description="Basic and acidic residues" evidence="2">
    <location>
        <begin position="289"/>
        <end position="336"/>
    </location>
</feature>
<dbReference type="OrthoDB" id="29853at2759"/>
<sequence length="411" mass="46718">MERNFKTSKFKTLAKLAIKRVAIVKNQHQVRGFHARSDVSQLLDLGHHEQALLRVEHVIKEQNMLDAFVMIENYCHILIKSVKLLQKKEECPDELKEAISGLIFASSRCGEFPELHRIRDIFVSKFGKDFASHAVELRNNCGVNPTITQKLSARQSSLESRLQMLKGIASQKGVTLNLEEYSPEVTENLNVNQKLKQPECNNFPASLDHSMLRDGTCDLPKKLNLDEWSEWMKTKKYRDVAAAAQEASDTAAYAAARAAVKLSGTESQDDEPDDHGDSNPRQGFMNDSDDSHTPKIQRDECAASEEIKHSNVSSKYHDLSSDRKSHFPTHEHQHNRQFDIAYTENLSDADGNKLPYHSLKEIPHKTQVDPVINSMERKFRGTSKHSIDTAEQSHSQHSNIKRKGVSMRTRR</sequence>
<evidence type="ECO:0000256" key="1">
    <source>
        <dbReference type="ARBA" id="ARBA00005536"/>
    </source>
</evidence>
<keyword evidence="4" id="KW-1185">Reference proteome</keyword>
<protein>
    <submittedName>
        <fullName evidence="3">Ist1 domain-containing protein</fullName>
    </submittedName>
</protein>
<dbReference type="PANTHER" id="PTHR12161">
    <property type="entry name" value="IST1 FAMILY MEMBER"/>
    <property type="match status" value="1"/>
</dbReference>
<feature type="region of interest" description="Disordered" evidence="2">
    <location>
        <begin position="380"/>
        <end position="411"/>
    </location>
</feature>
<evidence type="ECO:0000313" key="3">
    <source>
        <dbReference type="EMBL" id="GAV75659.1"/>
    </source>
</evidence>
<feature type="region of interest" description="Disordered" evidence="2">
    <location>
        <begin position="261"/>
        <end position="336"/>
    </location>
</feature>
<dbReference type="InParanoid" id="A0A1Q3C617"/>
<proteinExistence type="inferred from homology"/>